<dbReference type="WBParaSite" id="RSKR_0000206400.1">
    <property type="protein sequence ID" value="RSKR_0000206400.1"/>
    <property type="gene ID" value="RSKR_0000206400"/>
</dbReference>
<dbReference type="Proteomes" id="UP000095286">
    <property type="component" value="Unplaced"/>
</dbReference>
<organism evidence="1 2">
    <name type="scientific">Rhabditophanes sp. KR3021</name>
    <dbReference type="NCBI Taxonomy" id="114890"/>
    <lineage>
        <taxon>Eukaryota</taxon>
        <taxon>Metazoa</taxon>
        <taxon>Ecdysozoa</taxon>
        <taxon>Nematoda</taxon>
        <taxon>Chromadorea</taxon>
        <taxon>Rhabditida</taxon>
        <taxon>Tylenchina</taxon>
        <taxon>Panagrolaimomorpha</taxon>
        <taxon>Strongyloidoidea</taxon>
        <taxon>Alloionematidae</taxon>
        <taxon>Rhabditophanes</taxon>
    </lineage>
</organism>
<name>A0AC35TMH8_9BILA</name>
<evidence type="ECO:0000313" key="2">
    <source>
        <dbReference type="WBParaSite" id="RSKR_0000206400.1"/>
    </source>
</evidence>
<evidence type="ECO:0000313" key="1">
    <source>
        <dbReference type="Proteomes" id="UP000095286"/>
    </source>
</evidence>
<reference evidence="2" key="1">
    <citation type="submission" date="2016-11" db="UniProtKB">
        <authorList>
            <consortium name="WormBaseParasite"/>
        </authorList>
    </citation>
    <scope>IDENTIFICATION</scope>
    <source>
        <strain evidence="2">KR3021</strain>
    </source>
</reference>
<sequence length="399" mass="46213">MYADKVDNFLARKADECATDEPKAIWSTILKLHSLKLWHQFSMEVTAALRNAAFVKTLDMGEFWDNVISVYKATLAPYTVADIARFRAHDIFDKEGRVKAKAFLEELITYFKKDIGSVIRLKTVLIELYVLQGGLPKETEDVKPNDFIAEVLEQVEQCPGNTEALSAYYYALMKYYIMTCEYTQLYRATVNYLDVARDITHFTPQEILSYSYHMCESAVLSDEIFDLGECYNHPIHETAMKISNDNKWILLFVDAFVQGDMNKFNSSGYMKNNTYANKHELLERKIRLCATMNFVSHTKSYHIPYAAFVQYCGVTWEQVEYLLMKAVSQKLIRGKINEVDKVFDLEWIKPRTLGKKHLVVLRNRYSEWSKGVKGLKEEYKQNMGELKEISHPPGGEVCM</sequence>
<accession>A0AC35TMH8</accession>
<proteinExistence type="predicted"/>
<protein>
    <submittedName>
        <fullName evidence="2">26S proteasome non-ATPase regulatory subunit 13</fullName>
    </submittedName>
</protein>